<sequence>MAAEDPDEVRCVVGDLRLSVSRLGSGPLRPGEMVTHFESHVRSTSRDLPGQLFDHLFDTAEGALTARHGLRLWAGHLVQAGEDFYSDDPGGVRYPIWLSAMAARYLFDLRMVALTGATPAEMLTVGIPADRLLVGVEVAREALRAEARLSGPRLVRPESLDELRRIAANADQDVTVADPDDPRGPPLYEGPASEAHQRLSPGRYRAHLLHQPAHRLVVIVARSEMYGGPMAASFSRLRSVERPRQRANGPGAHGAATEAPSARQQSDRWAPGPRSSPRGAGGIDPPAPGL</sequence>
<reference evidence="3" key="1">
    <citation type="submission" date="2016-10" db="EMBL/GenBank/DDBJ databases">
        <authorList>
            <person name="Varghese N."/>
            <person name="Submissions S."/>
        </authorList>
    </citation>
    <scope>NUCLEOTIDE SEQUENCE [LARGE SCALE GENOMIC DNA]</scope>
    <source>
        <strain evidence="3">DSM 45079</strain>
    </source>
</reference>
<evidence type="ECO:0000256" key="1">
    <source>
        <dbReference type="SAM" id="MobiDB-lite"/>
    </source>
</evidence>
<evidence type="ECO:0000313" key="2">
    <source>
        <dbReference type="EMBL" id="SDU77024.1"/>
    </source>
</evidence>
<name>A0A1H2L868_9ACTN</name>
<dbReference type="AlphaFoldDB" id="A0A1H2L868"/>
<feature type="region of interest" description="Disordered" evidence="1">
    <location>
        <begin position="237"/>
        <end position="290"/>
    </location>
</feature>
<organism evidence="2 3">
    <name type="scientific">Jiangella alkaliphila</name>
    <dbReference type="NCBI Taxonomy" id="419479"/>
    <lineage>
        <taxon>Bacteria</taxon>
        <taxon>Bacillati</taxon>
        <taxon>Actinomycetota</taxon>
        <taxon>Actinomycetes</taxon>
        <taxon>Jiangellales</taxon>
        <taxon>Jiangellaceae</taxon>
        <taxon>Jiangella</taxon>
    </lineage>
</organism>
<keyword evidence="3" id="KW-1185">Reference proteome</keyword>
<accession>A0A1H2L868</accession>
<protein>
    <submittedName>
        <fullName evidence="2">Uncharacterized protein</fullName>
    </submittedName>
</protein>
<proteinExistence type="predicted"/>
<dbReference type="Proteomes" id="UP000182977">
    <property type="component" value="Chromosome I"/>
</dbReference>
<dbReference type="EMBL" id="LT629791">
    <property type="protein sequence ID" value="SDU77024.1"/>
    <property type="molecule type" value="Genomic_DNA"/>
</dbReference>
<feature type="region of interest" description="Disordered" evidence="1">
    <location>
        <begin position="171"/>
        <end position="198"/>
    </location>
</feature>
<gene>
    <name evidence="2" type="ORF">SAMN04488563_5394</name>
</gene>
<evidence type="ECO:0000313" key="3">
    <source>
        <dbReference type="Proteomes" id="UP000182977"/>
    </source>
</evidence>